<dbReference type="InterPro" id="IPR002563">
    <property type="entry name" value="Flavin_Rdtase-like_dom"/>
</dbReference>
<evidence type="ECO:0000256" key="4">
    <source>
        <dbReference type="SAM" id="MobiDB-lite"/>
    </source>
</evidence>
<comment type="similarity">
    <text evidence="3">Belongs to the flavoredoxin family.</text>
</comment>
<dbReference type="STRING" id="479433.Caci_7867"/>
<comment type="cofactor">
    <cofactor evidence="1">
        <name>FMN</name>
        <dbReference type="ChEBI" id="CHEBI:58210"/>
    </cofactor>
</comment>
<dbReference type="HOGENOM" id="CLU_075333_0_0_11"/>
<feature type="domain" description="Flavin reductase like" evidence="5">
    <location>
        <begin position="9"/>
        <end position="170"/>
    </location>
</feature>
<feature type="region of interest" description="Disordered" evidence="4">
    <location>
        <begin position="214"/>
        <end position="233"/>
    </location>
</feature>
<dbReference type="InterPro" id="IPR052174">
    <property type="entry name" value="Flavoredoxin"/>
</dbReference>
<evidence type="ECO:0000256" key="2">
    <source>
        <dbReference type="ARBA" id="ARBA00022630"/>
    </source>
</evidence>
<dbReference type="GO" id="GO:0010181">
    <property type="term" value="F:FMN binding"/>
    <property type="evidence" value="ECO:0007669"/>
    <property type="project" value="InterPro"/>
</dbReference>
<keyword evidence="2" id="KW-0285">Flavoprotein</keyword>
<sequence>MHTVPGIKVLYFGTPVVLITTRNEDGTPNIAPMSSAWWLNGSAMLGLGNSSQTSANIAREGECVLNLPSSAMVEYVDRIAMTTARKEISPYRLEQGYRTERDKFGLAGLTEQPSEIVSPPRILECPIQMECRLTAVHPVGDEGGLSAFEVEVLRTHVEEELVIPGTHYIDPEAWDPLIMKFCEFFGGGQPVHTSRLAAGWSMPHTLRKLPVTDSAAEPALSEPEPALSGSASA</sequence>
<evidence type="ECO:0000313" key="7">
    <source>
        <dbReference type="Proteomes" id="UP000000851"/>
    </source>
</evidence>
<keyword evidence="7" id="KW-1185">Reference proteome</keyword>
<dbReference type="SUPFAM" id="SSF50475">
    <property type="entry name" value="FMN-binding split barrel"/>
    <property type="match status" value="1"/>
</dbReference>
<proteinExistence type="inferred from homology"/>
<dbReference type="InParanoid" id="C7QFB3"/>
<dbReference type="InterPro" id="IPR012349">
    <property type="entry name" value="Split_barrel_FMN-bd"/>
</dbReference>
<dbReference type="AlphaFoldDB" id="C7QFB3"/>
<dbReference type="EMBL" id="CP001700">
    <property type="protein sequence ID" value="ACU76690.1"/>
    <property type="molecule type" value="Genomic_DNA"/>
</dbReference>
<dbReference type="Proteomes" id="UP000000851">
    <property type="component" value="Chromosome"/>
</dbReference>
<organism evidence="6 7">
    <name type="scientific">Catenulispora acidiphila (strain DSM 44928 / JCM 14897 / NBRC 102108 / NRRL B-24433 / ID139908)</name>
    <dbReference type="NCBI Taxonomy" id="479433"/>
    <lineage>
        <taxon>Bacteria</taxon>
        <taxon>Bacillati</taxon>
        <taxon>Actinomycetota</taxon>
        <taxon>Actinomycetes</taxon>
        <taxon>Catenulisporales</taxon>
        <taxon>Catenulisporaceae</taxon>
        <taxon>Catenulispora</taxon>
    </lineage>
</organism>
<dbReference type="SMART" id="SM00903">
    <property type="entry name" value="Flavin_Reduct"/>
    <property type="match status" value="1"/>
</dbReference>
<dbReference type="Gene3D" id="2.30.110.10">
    <property type="entry name" value="Electron Transport, Fmn-binding Protein, Chain A"/>
    <property type="match status" value="1"/>
</dbReference>
<dbReference type="PANTHER" id="PTHR43567:SF1">
    <property type="entry name" value="FLAVOREDOXIN"/>
    <property type="match status" value="1"/>
</dbReference>
<dbReference type="GO" id="GO:0016646">
    <property type="term" value="F:oxidoreductase activity, acting on the CH-NH group of donors, NAD or NADP as acceptor"/>
    <property type="evidence" value="ECO:0007669"/>
    <property type="project" value="UniProtKB-ARBA"/>
</dbReference>
<evidence type="ECO:0000313" key="6">
    <source>
        <dbReference type="EMBL" id="ACU76690.1"/>
    </source>
</evidence>
<accession>C7QFB3</accession>
<evidence type="ECO:0000256" key="1">
    <source>
        <dbReference type="ARBA" id="ARBA00001917"/>
    </source>
</evidence>
<dbReference type="eggNOG" id="COG1853">
    <property type="taxonomic scope" value="Bacteria"/>
</dbReference>
<evidence type="ECO:0000256" key="3">
    <source>
        <dbReference type="ARBA" id="ARBA00038054"/>
    </source>
</evidence>
<reference evidence="6 7" key="1">
    <citation type="journal article" date="2009" name="Stand. Genomic Sci.">
        <title>Complete genome sequence of Catenulispora acidiphila type strain (ID 139908).</title>
        <authorList>
            <person name="Copeland A."/>
            <person name="Lapidus A."/>
            <person name="Glavina Del Rio T."/>
            <person name="Nolan M."/>
            <person name="Lucas S."/>
            <person name="Chen F."/>
            <person name="Tice H."/>
            <person name="Cheng J.F."/>
            <person name="Bruce D."/>
            <person name="Goodwin L."/>
            <person name="Pitluck S."/>
            <person name="Mikhailova N."/>
            <person name="Pati A."/>
            <person name="Ivanova N."/>
            <person name="Mavromatis K."/>
            <person name="Chen A."/>
            <person name="Palaniappan K."/>
            <person name="Chain P."/>
            <person name="Land M."/>
            <person name="Hauser L."/>
            <person name="Chang Y.J."/>
            <person name="Jeffries C.D."/>
            <person name="Chertkov O."/>
            <person name="Brettin T."/>
            <person name="Detter J.C."/>
            <person name="Han C."/>
            <person name="Ali Z."/>
            <person name="Tindall B.J."/>
            <person name="Goker M."/>
            <person name="Bristow J."/>
            <person name="Eisen J.A."/>
            <person name="Markowitz V."/>
            <person name="Hugenholtz P."/>
            <person name="Kyrpides N.C."/>
            <person name="Klenk H.P."/>
        </authorList>
    </citation>
    <scope>NUCLEOTIDE SEQUENCE [LARGE SCALE GENOMIC DNA]</scope>
    <source>
        <strain evidence="7">DSM 44928 / JCM 14897 / NBRC 102108 / NRRL B-24433 / ID139908</strain>
    </source>
</reference>
<dbReference type="KEGG" id="cai:Caci_7867"/>
<dbReference type="Pfam" id="PF01613">
    <property type="entry name" value="Flavin_Reduct"/>
    <property type="match status" value="1"/>
</dbReference>
<dbReference type="PANTHER" id="PTHR43567">
    <property type="entry name" value="FLAVOREDOXIN-RELATED-RELATED"/>
    <property type="match status" value="1"/>
</dbReference>
<protein>
    <submittedName>
        <fullName evidence="6">Flavin reductase domain protein FMN-binding</fullName>
    </submittedName>
</protein>
<name>C7QFB3_CATAD</name>
<gene>
    <name evidence="6" type="ordered locus">Caci_7867</name>
</gene>
<dbReference type="OrthoDB" id="9794638at2"/>
<evidence type="ECO:0000259" key="5">
    <source>
        <dbReference type="SMART" id="SM00903"/>
    </source>
</evidence>
<dbReference type="RefSeq" id="WP_015796415.1">
    <property type="nucleotide sequence ID" value="NC_013131.1"/>
</dbReference>